<dbReference type="EMBL" id="JADBEL010000027">
    <property type="protein sequence ID" value="MBE1556453.1"/>
    <property type="molecule type" value="Genomic_DNA"/>
</dbReference>
<dbReference type="Proteomes" id="UP000658225">
    <property type="component" value="Unassembled WGS sequence"/>
</dbReference>
<feature type="transmembrane region" description="Helical" evidence="6">
    <location>
        <begin position="174"/>
        <end position="192"/>
    </location>
</feature>
<keyword evidence="4 6" id="KW-1133">Transmembrane helix</keyword>
<proteinExistence type="predicted"/>
<keyword evidence="8" id="KW-1185">Reference proteome</keyword>
<reference evidence="7" key="1">
    <citation type="submission" date="2020-10" db="EMBL/GenBank/DDBJ databases">
        <title>Genomic Encyclopedia of Type Strains, Phase IV (KMG-IV): sequencing the most valuable type-strain genomes for metagenomic binning, comparative biology and taxonomic classification.</title>
        <authorList>
            <person name="Goeker M."/>
        </authorList>
    </citation>
    <scope>NUCLEOTIDE SEQUENCE</scope>
    <source>
        <strain evidence="7">DSM 13886</strain>
    </source>
</reference>
<sequence length="401" mass="42566">MKFKIGLIWRIVIAIALAVGLGLLVPEIHEGFAKGFVRFFATFNMIFGGFLNFVVPLIIIAFIAPGIAKLGKGSGKLLGLATVFAYISTITAGILAYLAATTLLPNFVGGVKDSIVGNTGRNPALTFFELEMTPIMGVMSALLLAFIFGIGMASIGSKSLLAVFDEFNVLIEKVISFVIIPLLPFHIFGIFLNMTYSGQVAKVLSVFAMVFIMIIGLHFIMLLIQYSIAGSISKRNPFSLMKTMAPAYMTAIGTQSSAATIPVTLRQARKAGVSERVSGFTIPLFATIHLSGSTITLISCSIGVMLMNGVPIEFTKFLPFILMLGVTMIAAPGVPGGAVIAAVGLLAKMLDFDETMIALMIALYMAQDSFGTATNVTGDGALAIVVDSFTKEEKGSNPKLE</sequence>
<evidence type="ECO:0000256" key="1">
    <source>
        <dbReference type="ARBA" id="ARBA00004141"/>
    </source>
</evidence>
<feature type="transmembrane region" description="Helical" evidence="6">
    <location>
        <begin position="77"/>
        <end position="100"/>
    </location>
</feature>
<comment type="subcellular location">
    <subcellularLocation>
        <location evidence="1">Membrane</location>
        <topology evidence="1">Multi-pass membrane protein</topology>
    </subcellularLocation>
</comment>
<organism evidence="7 8">
    <name type="scientific">Sporosarcina limicola</name>
    <dbReference type="NCBI Taxonomy" id="34101"/>
    <lineage>
        <taxon>Bacteria</taxon>
        <taxon>Bacillati</taxon>
        <taxon>Bacillota</taxon>
        <taxon>Bacilli</taxon>
        <taxon>Bacillales</taxon>
        <taxon>Caryophanaceae</taxon>
        <taxon>Sporosarcina</taxon>
    </lineage>
</organism>
<evidence type="ECO:0000256" key="4">
    <source>
        <dbReference type="ARBA" id="ARBA00022989"/>
    </source>
</evidence>
<dbReference type="RefSeq" id="WP_192600096.1">
    <property type="nucleotide sequence ID" value="NZ_JADBEL010000027.1"/>
</dbReference>
<dbReference type="SUPFAM" id="SSF118215">
    <property type="entry name" value="Proton glutamate symport protein"/>
    <property type="match status" value="1"/>
</dbReference>
<evidence type="ECO:0000313" key="7">
    <source>
        <dbReference type="EMBL" id="MBE1556453.1"/>
    </source>
</evidence>
<keyword evidence="2" id="KW-0813">Transport</keyword>
<dbReference type="GO" id="GO:0032329">
    <property type="term" value="P:serine transport"/>
    <property type="evidence" value="ECO:0007669"/>
    <property type="project" value="TreeGrafter"/>
</dbReference>
<evidence type="ECO:0000256" key="3">
    <source>
        <dbReference type="ARBA" id="ARBA00022692"/>
    </source>
</evidence>
<evidence type="ECO:0000256" key="6">
    <source>
        <dbReference type="SAM" id="Phobius"/>
    </source>
</evidence>
<evidence type="ECO:0000256" key="5">
    <source>
        <dbReference type="ARBA" id="ARBA00023136"/>
    </source>
</evidence>
<keyword evidence="3 6" id="KW-0812">Transmembrane</keyword>
<gene>
    <name evidence="7" type="ORF">H4683_003578</name>
</gene>
<feature type="transmembrane region" description="Helical" evidence="6">
    <location>
        <begin position="45"/>
        <end position="65"/>
    </location>
</feature>
<dbReference type="Gene3D" id="1.10.3860.10">
    <property type="entry name" value="Sodium:dicarboxylate symporter"/>
    <property type="match status" value="1"/>
</dbReference>
<evidence type="ECO:0000313" key="8">
    <source>
        <dbReference type="Proteomes" id="UP000658225"/>
    </source>
</evidence>
<dbReference type="PANTHER" id="PTHR42865">
    <property type="entry name" value="PROTON/GLUTAMATE-ASPARTATE SYMPORTER"/>
    <property type="match status" value="1"/>
</dbReference>
<evidence type="ECO:0000256" key="2">
    <source>
        <dbReference type="ARBA" id="ARBA00022448"/>
    </source>
</evidence>
<keyword evidence="5 6" id="KW-0472">Membrane</keyword>
<dbReference type="GO" id="GO:0005295">
    <property type="term" value="F:neutral L-amino acid:sodium symporter activity"/>
    <property type="evidence" value="ECO:0007669"/>
    <property type="project" value="TreeGrafter"/>
</dbReference>
<protein>
    <submittedName>
        <fullName evidence="7">Na+/H+-dicarboxylate symporter</fullName>
    </submittedName>
</protein>
<feature type="transmembrane region" description="Helical" evidence="6">
    <location>
        <begin position="204"/>
        <end position="224"/>
    </location>
</feature>
<dbReference type="InterPro" id="IPR036458">
    <property type="entry name" value="Na:dicarbo_symporter_sf"/>
</dbReference>
<dbReference type="AlphaFoldDB" id="A0A927MM22"/>
<dbReference type="PANTHER" id="PTHR42865:SF8">
    <property type="entry name" value="SERINE_THREONINE TRANSPORTER SSTT"/>
    <property type="match status" value="1"/>
</dbReference>
<name>A0A927MM22_9BACL</name>
<accession>A0A927MM22</accession>
<dbReference type="PRINTS" id="PR00173">
    <property type="entry name" value="EDTRNSPORT"/>
</dbReference>
<dbReference type="InterPro" id="IPR001991">
    <property type="entry name" value="Na-dicarboxylate_symporter"/>
</dbReference>
<feature type="transmembrane region" description="Helical" evidence="6">
    <location>
        <begin position="7"/>
        <end position="25"/>
    </location>
</feature>
<feature type="transmembrane region" description="Helical" evidence="6">
    <location>
        <begin position="135"/>
        <end position="153"/>
    </location>
</feature>
<feature type="transmembrane region" description="Helical" evidence="6">
    <location>
        <begin position="320"/>
        <end position="347"/>
    </location>
</feature>
<dbReference type="GO" id="GO:0005886">
    <property type="term" value="C:plasma membrane"/>
    <property type="evidence" value="ECO:0007669"/>
    <property type="project" value="TreeGrafter"/>
</dbReference>
<dbReference type="Pfam" id="PF00375">
    <property type="entry name" value="SDF"/>
    <property type="match status" value="1"/>
</dbReference>
<feature type="transmembrane region" description="Helical" evidence="6">
    <location>
        <begin position="285"/>
        <end position="308"/>
    </location>
</feature>
<comment type="caution">
    <text evidence="7">The sequence shown here is derived from an EMBL/GenBank/DDBJ whole genome shotgun (WGS) entry which is preliminary data.</text>
</comment>